<evidence type="ECO:0000313" key="2">
    <source>
        <dbReference type="EMBL" id="KAE9280084.1"/>
    </source>
</evidence>
<sequence length="173" mass="19398">MAKNATRSEKKATLTKKPPTTTANDETQLLLFTVSAPPRPNPFKASLEVNMCTCTVFGAPEVDMLPMNIKKRSILGSGSVFFGGNNDEDYVDLKSYERNPAQWHIISGISLFIEFIEFIKAIEHPDSFGCFNRDAILRSGPIAQRHSCHVARWQLSLFDIRDLDTSFQSSINQ</sequence>
<protein>
    <submittedName>
        <fullName evidence="2">Uncharacterized protein</fullName>
    </submittedName>
</protein>
<dbReference type="EMBL" id="QXGE01002669">
    <property type="protein sequence ID" value="KAE9280084.1"/>
    <property type="molecule type" value="Genomic_DNA"/>
</dbReference>
<proteinExistence type="predicted"/>
<dbReference type="Proteomes" id="UP000437068">
    <property type="component" value="Unassembled WGS sequence"/>
</dbReference>
<dbReference type="AlphaFoldDB" id="A0A6A4C1Z4"/>
<reference evidence="2 3" key="1">
    <citation type="submission" date="2018-08" db="EMBL/GenBank/DDBJ databases">
        <title>Genomic investigation of the strawberry pathogen Phytophthora fragariae indicates pathogenicity is determined by transcriptional variation in three key races.</title>
        <authorList>
            <person name="Adams T.M."/>
            <person name="Armitage A.D."/>
            <person name="Sobczyk M.K."/>
            <person name="Bates H.J."/>
            <person name="Dunwell J.M."/>
            <person name="Nellist C.F."/>
            <person name="Harrison R.J."/>
        </authorList>
    </citation>
    <scope>NUCLEOTIDE SEQUENCE [LARGE SCALE GENOMIC DNA]</scope>
    <source>
        <strain evidence="2 3">A4</strain>
    </source>
</reference>
<evidence type="ECO:0000256" key="1">
    <source>
        <dbReference type="SAM" id="MobiDB-lite"/>
    </source>
</evidence>
<organism evidence="2 3">
    <name type="scientific">Phytophthora fragariae</name>
    <dbReference type="NCBI Taxonomy" id="53985"/>
    <lineage>
        <taxon>Eukaryota</taxon>
        <taxon>Sar</taxon>
        <taxon>Stramenopiles</taxon>
        <taxon>Oomycota</taxon>
        <taxon>Peronosporomycetes</taxon>
        <taxon>Peronosporales</taxon>
        <taxon>Peronosporaceae</taxon>
        <taxon>Phytophthora</taxon>
    </lineage>
</organism>
<evidence type="ECO:0000313" key="3">
    <source>
        <dbReference type="Proteomes" id="UP000437068"/>
    </source>
</evidence>
<feature type="region of interest" description="Disordered" evidence="1">
    <location>
        <begin position="1"/>
        <end position="22"/>
    </location>
</feature>
<feature type="compositionally biased region" description="Basic and acidic residues" evidence="1">
    <location>
        <begin position="1"/>
        <end position="12"/>
    </location>
</feature>
<comment type="caution">
    <text evidence="2">The sequence shown here is derived from an EMBL/GenBank/DDBJ whole genome shotgun (WGS) entry which is preliminary data.</text>
</comment>
<accession>A0A6A4C1Z4</accession>
<name>A0A6A4C1Z4_9STRA</name>
<gene>
    <name evidence="2" type="ORF">PF001_g24398</name>
</gene>